<gene>
    <name evidence="2" type="ORF">DM484_17515</name>
</gene>
<dbReference type="SUPFAM" id="SSF159941">
    <property type="entry name" value="MM3350-like"/>
    <property type="match status" value="1"/>
</dbReference>
<dbReference type="InterPro" id="IPR024047">
    <property type="entry name" value="MM3350-like_sf"/>
</dbReference>
<dbReference type="PANTHER" id="PTHR41878">
    <property type="entry name" value="LEXA REPRESSOR-RELATED"/>
    <property type="match status" value="1"/>
</dbReference>
<dbReference type="InterPro" id="IPR012912">
    <property type="entry name" value="Plasmid_pRiA4b_Orf3-like"/>
</dbReference>
<reference evidence="2 3" key="1">
    <citation type="journal article" date="2018" name="Aquat. Microb. Ecol.">
        <title>Gammaproteobacterial methanotrophs dominate.</title>
        <authorList>
            <person name="Rissanen A.J."/>
            <person name="Saarenheimo J."/>
            <person name="Tiirola M."/>
            <person name="Peura S."/>
            <person name="Aalto S.L."/>
            <person name="Karvinen A."/>
            <person name="Nykanen H."/>
        </authorList>
    </citation>
    <scope>NUCLEOTIDE SEQUENCE [LARGE SCALE GENOMIC DNA]</scope>
    <source>
        <strain evidence="2">AMbin10</strain>
    </source>
</reference>
<evidence type="ECO:0000313" key="2">
    <source>
        <dbReference type="EMBL" id="PZN75946.1"/>
    </source>
</evidence>
<dbReference type="PANTHER" id="PTHR41878:SF1">
    <property type="entry name" value="TNPR PROTEIN"/>
    <property type="match status" value="1"/>
</dbReference>
<evidence type="ECO:0000313" key="3">
    <source>
        <dbReference type="Proteomes" id="UP000249396"/>
    </source>
</evidence>
<sequence length="144" mass="17071">MIYTLTVDSRSGMYWEHDCIRVIEIDERATLNELHNAIQDAVGFGRDHLYAFYAGRNESNRKVIFGDAESWEEREENYFNISLNQVFPLPKGLMLYYLFDFGDKWIFKIKKSRKLKEPELTVAYPKIIESQGANPEQYPRYNDE</sequence>
<dbReference type="Gene3D" id="3.10.290.30">
    <property type="entry name" value="MM3350-like"/>
    <property type="match status" value="1"/>
</dbReference>
<comment type="caution">
    <text evidence="2">The sequence shown here is derived from an EMBL/GenBank/DDBJ whole genome shotgun (WGS) entry which is preliminary data.</text>
</comment>
<dbReference type="AlphaFoldDB" id="A0A2W4QYA6"/>
<dbReference type="Proteomes" id="UP000249396">
    <property type="component" value="Unassembled WGS sequence"/>
</dbReference>
<evidence type="ECO:0000259" key="1">
    <source>
        <dbReference type="Pfam" id="PF07929"/>
    </source>
</evidence>
<accession>A0A2W4QYA6</accession>
<dbReference type="Pfam" id="PF07929">
    <property type="entry name" value="PRiA4_ORF3"/>
    <property type="match status" value="1"/>
</dbReference>
<organism evidence="2 3">
    <name type="scientific">Candidatus Methylumidiphilus alinenensis</name>
    <dbReference type="NCBI Taxonomy" id="2202197"/>
    <lineage>
        <taxon>Bacteria</taxon>
        <taxon>Pseudomonadati</taxon>
        <taxon>Pseudomonadota</taxon>
        <taxon>Gammaproteobacteria</taxon>
        <taxon>Methylococcales</taxon>
        <taxon>Candidatus Methylumidiphilus</taxon>
    </lineage>
</organism>
<feature type="domain" description="Plasmid pRiA4b Orf3-like" evidence="1">
    <location>
        <begin position="16"/>
        <end position="136"/>
    </location>
</feature>
<dbReference type="EMBL" id="QJPH01000370">
    <property type="protein sequence ID" value="PZN75946.1"/>
    <property type="molecule type" value="Genomic_DNA"/>
</dbReference>
<name>A0A2W4QYA6_9GAMM</name>
<protein>
    <recommendedName>
        <fullName evidence="1">Plasmid pRiA4b Orf3-like domain-containing protein</fullName>
    </recommendedName>
</protein>
<proteinExistence type="predicted"/>